<dbReference type="InterPro" id="IPR008266">
    <property type="entry name" value="Tyr_kinase_AS"/>
</dbReference>
<dbReference type="PANTHER" id="PTHR24416:SF620">
    <property type="entry name" value="TYROSINE-PROTEIN KINASE RECEPTOR TORSO"/>
    <property type="match status" value="1"/>
</dbReference>
<dbReference type="GO" id="GO:0004714">
    <property type="term" value="F:transmembrane receptor protein tyrosine kinase activity"/>
    <property type="evidence" value="ECO:0007669"/>
    <property type="project" value="UniProtKB-EC"/>
</dbReference>
<dbReference type="GO" id="GO:0005886">
    <property type="term" value="C:plasma membrane"/>
    <property type="evidence" value="ECO:0007669"/>
    <property type="project" value="TreeGrafter"/>
</dbReference>
<dbReference type="Pfam" id="PF07714">
    <property type="entry name" value="PK_Tyr_Ser-Thr"/>
    <property type="match status" value="1"/>
</dbReference>
<keyword evidence="5" id="KW-0732">Signal</keyword>
<dbReference type="CTD" id="21977"/>
<dbReference type="SMART" id="SM00219">
    <property type="entry name" value="TyrKc"/>
    <property type="match status" value="1"/>
</dbReference>
<keyword evidence="8" id="KW-0418">Kinase</keyword>
<evidence type="ECO:0000256" key="10">
    <source>
        <dbReference type="ARBA" id="ARBA00022989"/>
    </source>
</evidence>
<keyword evidence="19" id="KW-1185">Reference proteome</keyword>
<dbReference type="GO" id="GO:1902533">
    <property type="term" value="P:positive regulation of intracellular signal transduction"/>
    <property type="evidence" value="ECO:0007669"/>
    <property type="project" value="UniProtKB-ARBA"/>
</dbReference>
<dbReference type="PROSITE" id="PS00107">
    <property type="entry name" value="PROTEIN_KINASE_ATP"/>
    <property type="match status" value="1"/>
</dbReference>
<dbReference type="PANTHER" id="PTHR24416">
    <property type="entry name" value="TYROSINE-PROTEIN KINASE RECEPTOR"/>
    <property type="match status" value="1"/>
</dbReference>
<dbReference type="SUPFAM" id="SSF56112">
    <property type="entry name" value="Protein kinase-like (PK-like)"/>
    <property type="match status" value="1"/>
</dbReference>
<comment type="catalytic activity">
    <reaction evidence="14">
        <text>L-tyrosyl-[protein] + ATP = O-phospho-L-tyrosyl-[protein] + ADP + H(+)</text>
        <dbReference type="Rhea" id="RHEA:10596"/>
        <dbReference type="Rhea" id="RHEA-COMP:10136"/>
        <dbReference type="Rhea" id="RHEA-COMP:20101"/>
        <dbReference type="ChEBI" id="CHEBI:15378"/>
        <dbReference type="ChEBI" id="CHEBI:30616"/>
        <dbReference type="ChEBI" id="CHEBI:46858"/>
        <dbReference type="ChEBI" id="CHEBI:61978"/>
        <dbReference type="ChEBI" id="CHEBI:456216"/>
        <dbReference type="EC" id="2.7.10.1"/>
    </reaction>
</comment>
<evidence type="ECO:0000256" key="1">
    <source>
        <dbReference type="ARBA" id="ARBA00004479"/>
    </source>
</evidence>
<dbReference type="GO" id="GO:0007169">
    <property type="term" value="P:cell surface receptor protein tyrosine kinase signaling pathway"/>
    <property type="evidence" value="ECO:0007669"/>
    <property type="project" value="TreeGrafter"/>
</dbReference>
<evidence type="ECO:0000256" key="12">
    <source>
        <dbReference type="ARBA" id="ARBA00023137"/>
    </source>
</evidence>
<dbReference type="RefSeq" id="XP_025834074.1">
    <property type="nucleotide sequence ID" value="XM_025978289.1"/>
</dbReference>
<name>A0A7F5RDL4_AGRPL</name>
<dbReference type="FunFam" id="1.10.510.10:FF:000190">
    <property type="entry name" value="Proto-oncogene tyrosine-protein kinase receptor Ret"/>
    <property type="match status" value="1"/>
</dbReference>
<keyword evidence="13" id="KW-0325">Glycoprotein</keyword>
<evidence type="ECO:0000256" key="5">
    <source>
        <dbReference type="ARBA" id="ARBA00022729"/>
    </source>
</evidence>
<keyword evidence="6" id="KW-0677">Repeat</keyword>
<feature type="domain" description="Protein kinase" evidence="17">
    <location>
        <begin position="130"/>
        <end position="429"/>
    </location>
</feature>
<sequence length="440" mass="50239">MNVSGDETSAVFSNVKFRSCYVVEITAFSNGGNSTSSNDVEISSPVITPVWKVGDFLVIFGVVTVSFAVVLVSFIVYRYFKFAKVKRQRLEATADFYEHRKSASGVYTIAQIEQPIIEYSDKWELDADNLTIGQVIGEGAFGIVRKGYLHINSESIPVAIKMLKDYPNSSDLKEFQQEIEIMKTVGSHPHLVSLIGMCSWKRRNRPLLIVEFCAKGDLQSYLRSVWRKLNGHCMKIEDYKSLQYANNGEVSNKLYDMQDDLNGYILKPLDLLSFARQIALGMEYLSSLRLLHRDLAARNVLVCEDNCVKVADFGLSRDVYQDNIYCKSSGGKLPLKWMAIESLTHQQYTTQSDVWSYGILLWEIVTLGGFPYPDVATRDLLKYLESGCRMARPENCSMELYKLMRSCWEYNPYERPTFTEIVKYLNTLLENEIEYIKLGS</sequence>
<evidence type="ECO:0000256" key="9">
    <source>
        <dbReference type="ARBA" id="ARBA00022840"/>
    </source>
</evidence>
<dbReference type="GeneID" id="108734128"/>
<dbReference type="CDD" id="cd00192">
    <property type="entry name" value="PTKc"/>
    <property type="match status" value="1"/>
</dbReference>
<evidence type="ECO:0000256" key="8">
    <source>
        <dbReference type="ARBA" id="ARBA00022777"/>
    </source>
</evidence>
<dbReference type="InterPro" id="IPR003961">
    <property type="entry name" value="FN3_dom"/>
</dbReference>
<dbReference type="EC" id="2.7.10.1" evidence="2"/>
<dbReference type="OrthoDB" id="3256376at2759"/>
<dbReference type="AlphaFoldDB" id="A0A7F5RDL4"/>
<evidence type="ECO:0000313" key="20">
    <source>
        <dbReference type="RefSeq" id="XP_025834074.1"/>
    </source>
</evidence>
<dbReference type="GO" id="GO:0043235">
    <property type="term" value="C:receptor complex"/>
    <property type="evidence" value="ECO:0007669"/>
    <property type="project" value="TreeGrafter"/>
</dbReference>
<dbReference type="InterPro" id="IPR011009">
    <property type="entry name" value="Kinase-like_dom_sf"/>
</dbReference>
<dbReference type="Gene3D" id="1.10.510.10">
    <property type="entry name" value="Transferase(Phosphotransferase) domain 1"/>
    <property type="match status" value="1"/>
</dbReference>
<organism evidence="19 20">
    <name type="scientific">Agrilus planipennis</name>
    <name type="common">Emerald ash borer</name>
    <name type="synonym">Agrilus marcopoli</name>
    <dbReference type="NCBI Taxonomy" id="224129"/>
    <lineage>
        <taxon>Eukaryota</taxon>
        <taxon>Metazoa</taxon>
        <taxon>Ecdysozoa</taxon>
        <taxon>Arthropoda</taxon>
        <taxon>Hexapoda</taxon>
        <taxon>Insecta</taxon>
        <taxon>Pterygota</taxon>
        <taxon>Neoptera</taxon>
        <taxon>Endopterygota</taxon>
        <taxon>Coleoptera</taxon>
        <taxon>Polyphaga</taxon>
        <taxon>Elateriformia</taxon>
        <taxon>Buprestoidea</taxon>
        <taxon>Buprestidae</taxon>
        <taxon>Agrilinae</taxon>
        <taxon>Agrilus</taxon>
    </lineage>
</organism>
<feature type="binding site" evidence="15">
    <location>
        <position position="161"/>
    </location>
    <ligand>
        <name>ATP</name>
        <dbReference type="ChEBI" id="CHEBI:30616"/>
    </ligand>
</feature>
<gene>
    <name evidence="20" type="primary">LOC108734128</name>
</gene>
<evidence type="ECO:0000256" key="13">
    <source>
        <dbReference type="ARBA" id="ARBA00023180"/>
    </source>
</evidence>
<dbReference type="InterPro" id="IPR001245">
    <property type="entry name" value="Ser-Thr/Tyr_kinase_cat_dom"/>
</dbReference>
<dbReference type="PROSITE" id="PS50853">
    <property type="entry name" value="FN3"/>
    <property type="match status" value="1"/>
</dbReference>
<dbReference type="KEGG" id="apln:108734128"/>
<dbReference type="PRINTS" id="PR00109">
    <property type="entry name" value="TYRKINASE"/>
</dbReference>
<evidence type="ECO:0000259" key="17">
    <source>
        <dbReference type="PROSITE" id="PS50011"/>
    </source>
</evidence>
<evidence type="ECO:0000256" key="3">
    <source>
        <dbReference type="ARBA" id="ARBA00022679"/>
    </source>
</evidence>
<keyword evidence="11 16" id="KW-0472">Membrane</keyword>
<evidence type="ECO:0000256" key="11">
    <source>
        <dbReference type="ARBA" id="ARBA00023136"/>
    </source>
</evidence>
<keyword evidence="10 16" id="KW-1133">Transmembrane helix</keyword>
<evidence type="ECO:0000256" key="6">
    <source>
        <dbReference type="ARBA" id="ARBA00022737"/>
    </source>
</evidence>
<evidence type="ECO:0000256" key="7">
    <source>
        <dbReference type="ARBA" id="ARBA00022741"/>
    </source>
</evidence>
<evidence type="ECO:0000259" key="18">
    <source>
        <dbReference type="PROSITE" id="PS50853"/>
    </source>
</evidence>
<keyword evidence="3" id="KW-0808">Transferase</keyword>
<dbReference type="InterPro" id="IPR000719">
    <property type="entry name" value="Prot_kinase_dom"/>
</dbReference>
<dbReference type="Gene3D" id="3.30.200.20">
    <property type="entry name" value="Phosphorylase Kinase, domain 1"/>
    <property type="match status" value="1"/>
</dbReference>
<proteinExistence type="predicted"/>
<dbReference type="GO" id="GO:0005524">
    <property type="term" value="F:ATP binding"/>
    <property type="evidence" value="ECO:0007669"/>
    <property type="project" value="UniProtKB-UniRule"/>
</dbReference>
<evidence type="ECO:0000256" key="15">
    <source>
        <dbReference type="PROSITE-ProRule" id="PRU10141"/>
    </source>
</evidence>
<feature type="transmembrane region" description="Helical" evidence="16">
    <location>
        <begin position="56"/>
        <end position="80"/>
    </location>
</feature>
<keyword evidence="12" id="KW-0829">Tyrosine-protein kinase</keyword>
<reference evidence="20" key="1">
    <citation type="submission" date="2025-08" db="UniProtKB">
        <authorList>
            <consortium name="RefSeq"/>
        </authorList>
    </citation>
    <scope>IDENTIFICATION</scope>
    <source>
        <tissue evidence="20">Entire body</tissue>
    </source>
</reference>
<evidence type="ECO:0000256" key="16">
    <source>
        <dbReference type="SAM" id="Phobius"/>
    </source>
</evidence>
<dbReference type="PROSITE" id="PS00109">
    <property type="entry name" value="PROTEIN_KINASE_TYR"/>
    <property type="match status" value="1"/>
</dbReference>
<dbReference type="FunCoup" id="A0A7F5RDL4">
    <property type="interactions" value="68"/>
</dbReference>
<dbReference type="InterPro" id="IPR017441">
    <property type="entry name" value="Protein_kinase_ATP_BS"/>
</dbReference>
<keyword evidence="4 16" id="KW-0812">Transmembrane</keyword>
<evidence type="ECO:0000313" key="19">
    <source>
        <dbReference type="Proteomes" id="UP000192223"/>
    </source>
</evidence>
<comment type="subcellular location">
    <subcellularLocation>
        <location evidence="1">Membrane</location>
        <topology evidence="1">Single-pass type I membrane protein</topology>
    </subcellularLocation>
</comment>
<accession>A0A7F5RDL4</accession>
<evidence type="ECO:0000256" key="2">
    <source>
        <dbReference type="ARBA" id="ARBA00011902"/>
    </source>
</evidence>
<evidence type="ECO:0000256" key="14">
    <source>
        <dbReference type="ARBA" id="ARBA00051243"/>
    </source>
</evidence>
<feature type="domain" description="Fibronectin type-III" evidence="18">
    <location>
        <begin position="1"/>
        <end position="47"/>
    </location>
</feature>
<dbReference type="Proteomes" id="UP000192223">
    <property type="component" value="Unplaced"/>
</dbReference>
<dbReference type="InterPro" id="IPR050122">
    <property type="entry name" value="RTK"/>
</dbReference>
<dbReference type="InParanoid" id="A0A7F5RDL4"/>
<dbReference type="InterPro" id="IPR020635">
    <property type="entry name" value="Tyr_kinase_cat_dom"/>
</dbReference>
<evidence type="ECO:0000256" key="4">
    <source>
        <dbReference type="ARBA" id="ARBA00022692"/>
    </source>
</evidence>
<protein>
    <recommendedName>
        <fullName evidence="2">receptor protein-tyrosine kinase</fullName>
        <ecNumber evidence="2">2.7.10.1</ecNumber>
    </recommendedName>
</protein>
<keyword evidence="7 15" id="KW-0547">Nucleotide-binding</keyword>
<keyword evidence="9 15" id="KW-0067">ATP-binding</keyword>
<dbReference type="PROSITE" id="PS50011">
    <property type="entry name" value="PROTEIN_KINASE_DOM"/>
    <property type="match status" value="1"/>
</dbReference>